<keyword evidence="8 13" id="KW-0727">SH2 domain</keyword>
<dbReference type="GO" id="GO:0030036">
    <property type="term" value="P:actin cytoskeleton organization"/>
    <property type="evidence" value="ECO:0007669"/>
    <property type="project" value="UniProtKB-ARBA"/>
</dbReference>
<dbReference type="InterPro" id="IPR001245">
    <property type="entry name" value="Ser-Thr/Tyr_kinase_cat_dom"/>
</dbReference>
<dbReference type="Pfam" id="PF00017">
    <property type="entry name" value="SH2"/>
    <property type="match status" value="1"/>
</dbReference>
<feature type="compositionally biased region" description="Low complexity" evidence="16">
    <location>
        <begin position="216"/>
        <end position="237"/>
    </location>
</feature>
<dbReference type="PRINTS" id="PR00401">
    <property type="entry name" value="SH2DOMAIN"/>
</dbReference>
<protein>
    <recommendedName>
        <fullName evidence="2">non-specific protein-tyrosine kinase</fullName>
        <ecNumber evidence="2">2.7.10.2</ecNumber>
    </recommendedName>
</protein>
<name>A0A0L0BR46_LUCCU</name>
<evidence type="ECO:0000256" key="3">
    <source>
        <dbReference type="ARBA" id="ARBA00022443"/>
    </source>
</evidence>
<dbReference type="PROSITE" id="PS50001">
    <property type="entry name" value="SH2"/>
    <property type="match status" value="1"/>
</dbReference>
<keyword evidence="3 14" id="KW-0728">SH3 domain</keyword>
<dbReference type="Pfam" id="PF07714">
    <property type="entry name" value="PK_Tyr_Ser-Thr"/>
    <property type="match status" value="1"/>
</dbReference>
<keyword evidence="4" id="KW-0808">Transferase</keyword>
<dbReference type="InterPro" id="IPR008266">
    <property type="entry name" value="Tyr_kinase_AS"/>
</dbReference>
<dbReference type="GO" id="GO:0048468">
    <property type="term" value="P:cell development"/>
    <property type="evidence" value="ECO:0007669"/>
    <property type="project" value="UniProtKB-ARBA"/>
</dbReference>
<dbReference type="FunFam" id="1.10.510.10:FF:001512">
    <property type="entry name" value="Receptor tyrosine-protein kinase erbB-2"/>
    <property type="match status" value="1"/>
</dbReference>
<comment type="subcellular location">
    <subcellularLocation>
        <location evidence="1">Endomembrane system</location>
    </subcellularLocation>
</comment>
<evidence type="ECO:0000256" key="11">
    <source>
        <dbReference type="ARBA" id="ARBA00051243"/>
    </source>
</evidence>
<reference evidence="20 21" key="1">
    <citation type="journal article" date="2015" name="Nat. Commun.">
        <title>Lucilia cuprina genome unlocks parasitic fly biology to underpin future interventions.</title>
        <authorList>
            <person name="Anstead C.A."/>
            <person name="Korhonen P.K."/>
            <person name="Young N.D."/>
            <person name="Hall R.S."/>
            <person name="Jex A.R."/>
            <person name="Murali S.C."/>
            <person name="Hughes D.S."/>
            <person name="Lee S.F."/>
            <person name="Perry T."/>
            <person name="Stroehlein A.J."/>
            <person name="Ansell B.R."/>
            <person name="Breugelmans B."/>
            <person name="Hofmann A."/>
            <person name="Qu J."/>
            <person name="Dugan S."/>
            <person name="Lee S.L."/>
            <person name="Chao H."/>
            <person name="Dinh H."/>
            <person name="Han Y."/>
            <person name="Doddapaneni H.V."/>
            <person name="Worley K.C."/>
            <person name="Muzny D.M."/>
            <person name="Ioannidis P."/>
            <person name="Waterhouse R.M."/>
            <person name="Zdobnov E.M."/>
            <person name="James P.J."/>
            <person name="Bagnall N.H."/>
            <person name="Kotze A.C."/>
            <person name="Gibbs R.A."/>
            <person name="Richards S."/>
            <person name="Batterham P."/>
            <person name="Gasser R.B."/>
        </authorList>
    </citation>
    <scope>NUCLEOTIDE SEQUENCE [LARGE SCALE GENOMIC DNA]</scope>
    <source>
        <strain evidence="20 21">LS</strain>
        <tissue evidence="20">Full body</tissue>
    </source>
</reference>
<feature type="binding site" evidence="15">
    <location>
        <position position="1913"/>
    </location>
    <ligand>
        <name>ATP</name>
        <dbReference type="ChEBI" id="CHEBI:30616"/>
    </ligand>
</feature>
<dbReference type="InterPro" id="IPR050198">
    <property type="entry name" value="Non-receptor_tyrosine_kinases"/>
</dbReference>
<evidence type="ECO:0000256" key="8">
    <source>
        <dbReference type="ARBA" id="ARBA00022999"/>
    </source>
</evidence>
<evidence type="ECO:0000256" key="1">
    <source>
        <dbReference type="ARBA" id="ARBA00004308"/>
    </source>
</evidence>
<feature type="domain" description="SH2" evidence="17">
    <location>
        <begin position="1767"/>
        <end position="1859"/>
    </location>
</feature>
<feature type="region of interest" description="Disordered" evidence="16">
    <location>
        <begin position="1146"/>
        <end position="1170"/>
    </location>
</feature>
<evidence type="ECO:0000313" key="21">
    <source>
        <dbReference type="Proteomes" id="UP000037069"/>
    </source>
</evidence>
<keyword evidence="7 15" id="KW-0067">ATP-binding</keyword>
<dbReference type="PROSITE" id="PS50002">
    <property type="entry name" value="SH3"/>
    <property type="match status" value="1"/>
</dbReference>
<gene>
    <name evidence="20" type="ORF">FF38_13597</name>
</gene>
<dbReference type="PRINTS" id="PR00452">
    <property type="entry name" value="SH3DOMAIN"/>
</dbReference>
<evidence type="ECO:0000256" key="16">
    <source>
        <dbReference type="SAM" id="MobiDB-lite"/>
    </source>
</evidence>
<dbReference type="InterPro" id="IPR011009">
    <property type="entry name" value="Kinase-like_dom_sf"/>
</dbReference>
<comment type="catalytic activity">
    <reaction evidence="12">
        <text>L-tyrosyl-[protein] + ATP = O-phospho-L-tyrosyl-[protein] + ADP + H(+)</text>
        <dbReference type="Rhea" id="RHEA:10596"/>
        <dbReference type="Rhea" id="RHEA-COMP:10136"/>
        <dbReference type="Rhea" id="RHEA-COMP:20101"/>
        <dbReference type="ChEBI" id="CHEBI:15378"/>
        <dbReference type="ChEBI" id="CHEBI:30616"/>
        <dbReference type="ChEBI" id="CHEBI:46858"/>
        <dbReference type="ChEBI" id="CHEBI:61978"/>
        <dbReference type="ChEBI" id="CHEBI:456216"/>
        <dbReference type="EC" id="2.7.10.2"/>
    </reaction>
</comment>
<dbReference type="GO" id="GO:0051130">
    <property type="term" value="P:positive regulation of cellular component organization"/>
    <property type="evidence" value="ECO:0007669"/>
    <property type="project" value="UniProtKB-ARBA"/>
</dbReference>
<evidence type="ECO:0000256" key="2">
    <source>
        <dbReference type="ARBA" id="ARBA00011903"/>
    </source>
</evidence>
<dbReference type="GO" id="GO:0004714">
    <property type="term" value="F:transmembrane receptor protein tyrosine kinase activity"/>
    <property type="evidence" value="ECO:0007669"/>
    <property type="project" value="UniProtKB-EC"/>
</dbReference>
<dbReference type="FunFam" id="3.30.200.20:FF:000053">
    <property type="entry name" value="Tyrosine-protein kinase"/>
    <property type="match status" value="1"/>
</dbReference>
<dbReference type="PROSITE" id="PS00107">
    <property type="entry name" value="PROTEIN_KINASE_ATP"/>
    <property type="match status" value="1"/>
</dbReference>
<evidence type="ECO:0000256" key="6">
    <source>
        <dbReference type="ARBA" id="ARBA00022777"/>
    </source>
</evidence>
<dbReference type="FunFam" id="2.30.30.40:FF:000208">
    <property type="entry name" value="Tyrosine-protein kinase"/>
    <property type="match status" value="1"/>
</dbReference>
<dbReference type="GO" id="GO:0007435">
    <property type="term" value="P:salivary gland morphogenesis"/>
    <property type="evidence" value="ECO:0007669"/>
    <property type="project" value="UniProtKB-ARBA"/>
</dbReference>
<dbReference type="GO" id="GO:0050793">
    <property type="term" value="P:regulation of developmental process"/>
    <property type="evidence" value="ECO:0007669"/>
    <property type="project" value="UniProtKB-ARBA"/>
</dbReference>
<dbReference type="SUPFAM" id="SSF56112">
    <property type="entry name" value="Protein kinase-like (PK-like)"/>
    <property type="match status" value="1"/>
</dbReference>
<dbReference type="Gene3D" id="2.30.30.40">
    <property type="entry name" value="SH3 Domains"/>
    <property type="match status" value="1"/>
</dbReference>
<feature type="region of interest" description="Disordered" evidence="16">
    <location>
        <begin position="216"/>
        <end position="250"/>
    </location>
</feature>
<evidence type="ECO:0000256" key="14">
    <source>
        <dbReference type="PROSITE-ProRule" id="PRU00192"/>
    </source>
</evidence>
<dbReference type="PROSITE" id="PS50011">
    <property type="entry name" value="PROTEIN_KINASE_DOM"/>
    <property type="match status" value="1"/>
</dbReference>
<dbReference type="Proteomes" id="UP000037069">
    <property type="component" value="Unassembled WGS sequence"/>
</dbReference>
<dbReference type="GO" id="GO:0002009">
    <property type="term" value="P:morphogenesis of an epithelium"/>
    <property type="evidence" value="ECO:0007669"/>
    <property type="project" value="UniProtKB-ARBA"/>
</dbReference>
<dbReference type="PANTHER" id="PTHR24418">
    <property type="entry name" value="TYROSINE-PROTEIN KINASE"/>
    <property type="match status" value="1"/>
</dbReference>
<evidence type="ECO:0000256" key="13">
    <source>
        <dbReference type="PROSITE-ProRule" id="PRU00191"/>
    </source>
</evidence>
<dbReference type="InterPro" id="IPR036860">
    <property type="entry name" value="SH2_dom_sf"/>
</dbReference>
<feature type="region of interest" description="Disordered" evidence="16">
    <location>
        <begin position="728"/>
        <end position="750"/>
    </location>
</feature>
<keyword evidence="6 20" id="KW-0418">Kinase</keyword>
<dbReference type="SMART" id="SM00326">
    <property type="entry name" value="SH3"/>
    <property type="match status" value="1"/>
</dbReference>
<evidence type="ECO:0000259" key="17">
    <source>
        <dbReference type="PROSITE" id="PS50001"/>
    </source>
</evidence>
<dbReference type="OMA" id="CSHTINA"/>
<keyword evidence="5 15" id="KW-0547">Nucleotide-binding</keyword>
<dbReference type="PRINTS" id="PR00109">
    <property type="entry name" value="TYRKINASE"/>
</dbReference>
<evidence type="ECO:0000256" key="10">
    <source>
        <dbReference type="ARBA" id="ARBA00023137"/>
    </source>
</evidence>
<dbReference type="Gene3D" id="3.30.505.10">
    <property type="entry name" value="SH2 domain"/>
    <property type="match status" value="1"/>
</dbReference>
<evidence type="ECO:0000313" key="20">
    <source>
        <dbReference type="EMBL" id="KNC22458.1"/>
    </source>
</evidence>
<feature type="compositionally biased region" description="Low complexity" evidence="16">
    <location>
        <begin position="1659"/>
        <end position="1674"/>
    </location>
</feature>
<evidence type="ECO:0000256" key="7">
    <source>
        <dbReference type="ARBA" id="ARBA00022840"/>
    </source>
</evidence>
<dbReference type="Pfam" id="PF00018">
    <property type="entry name" value="SH3_1"/>
    <property type="match status" value="1"/>
</dbReference>
<dbReference type="PROSITE" id="PS00109">
    <property type="entry name" value="PROTEIN_KINASE_TYR"/>
    <property type="match status" value="1"/>
</dbReference>
<dbReference type="CDD" id="cd10370">
    <property type="entry name" value="SH2_Src_Src42"/>
    <property type="match status" value="1"/>
</dbReference>
<dbReference type="InterPro" id="IPR000719">
    <property type="entry name" value="Prot_kinase_dom"/>
</dbReference>
<comment type="catalytic activity">
    <reaction evidence="11">
        <text>L-tyrosyl-[protein] + ATP = O-phospho-L-tyrosyl-[protein] + ADP + H(+)</text>
        <dbReference type="Rhea" id="RHEA:10596"/>
        <dbReference type="Rhea" id="RHEA-COMP:10136"/>
        <dbReference type="Rhea" id="RHEA-COMP:20101"/>
        <dbReference type="ChEBI" id="CHEBI:15378"/>
        <dbReference type="ChEBI" id="CHEBI:30616"/>
        <dbReference type="ChEBI" id="CHEBI:46858"/>
        <dbReference type="ChEBI" id="CHEBI:61978"/>
        <dbReference type="ChEBI" id="CHEBI:456216"/>
        <dbReference type="EC" id="2.7.10.1"/>
    </reaction>
</comment>
<evidence type="ECO:0000256" key="5">
    <source>
        <dbReference type="ARBA" id="ARBA00022741"/>
    </source>
</evidence>
<dbReference type="InterPro" id="IPR000980">
    <property type="entry name" value="SH2"/>
</dbReference>
<dbReference type="SUPFAM" id="SSF55550">
    <property type="entry name" value="SH2 domain"/>
    <property type="match status" value="1"/>
</dbReference>
<dbReference type="GO" id="GO:0030182">
    <property type="term" value="P:neuron differentiation"/>
    <property type="evidence" value="ECO:0007669"/>
    <property type="project" value="UniProtKB-ARBA"/>
</dbReference>
<feature type="compositionally biased region" description="Low complexity" evidence="16">
    <location>
        <begin position="1728"/>
        <end position="1741"/>
    </location>
</feature>
<dbReference type="GO" id="GO:0012505">
    <property type="term" value="C:endomembrane system"/>
    <property type="evidence" value="ECO:0007669"/>
    <property type="project" value="UniProtKB-SubCell"/>
</dbReference>
<dbReference type="InterPro" id="IPR036028">
    <property type="entry name" value="SH3-like_dom_sf"/>
</dbReference>
<feature type="region of interest" description="Disordered" evidence="16">
    <location>
        <begin position="1728"/>
        <end position="1751"/>
    </location>
</feature>
<dbReference type="EMBL" id="JRES01001496">
    <property type="protein sequence ID" value="KNC22458.1"/>
    <property type="molecule type" value="Genomic_DNA"/>
</dbReference>
<evidence type="ECO:0000256" key="9">
    <source>
        <dbReference type="ARBA" id="ARBA00023136"/>
    </source>
</evidence>
<dbReference type="CDD" id="cd11845">
    <property type="entry name" value="SH3_Src_like"/>
    <property type="match status" value="1"/>
</dbReference>
<evidence type="ECO:0000256" key="12">
    <source>
        <dbReference type="ARBA" id="ARBA00051245"/>
    </source>
</evidence>
<keyword evidence="21" id="KW-1185">Reference proteome</keyword>
<evidence type="ECO:0000256" key="4">
    <source>
        <dbReference type="ARBA" id="ARBA00022679"/>
    </source>
</evidence>
<dbReference type="STRING" id="7375.A0A0L0BR46"/>
<evidence type="ECO:0000256" key="15">
    <source>
        <dbReference type="PROSITE-ProRule" id="PRU10141"/>
    </source>
</evidence>
<dbReference type="InterPro" id="IPR001452">
    <property type="entry name" value="SH3_domain"/>
</dbReference>
<dbReference type="Gene3D" id="1.10.510.10">
    <property type="entry name" value="Transferase(Phosphotransferase) domain 1"/>
    <property type="match status" value="1"/>
</dbReference>
<feature type="region of interest" description="Disordered" evidence="16">
    <location>
        <begin position="1657"/>
        <end position="1676"/>
    </location>
</feature>
<evidence type="ECO:0000259" key="18">
    <source>
        <dbReference type="PROSITE" id="PS50002"/>
    </source>
</evidence>
<dbReference type="GO" id="GO:0007424">
    <property type="term" value="P:open tracheal system development"/>
    <property type="evidence" value="ECO:0007669"/>
    <property type="project" value="UniProtKB-ARBA"/>
</dbReference>
<dbReference type="GO" id="GO:0005524">
    <property type="term" value="F:ATP binding"/>
    <property type="evidence" value="ECO:0007669"/>
    <property type="project" value="UniProtKB-UniRule"/>
</dbReference>
<dbReference type="InterPro" id="IPR020635">
    <property type="entry name" value="Tyr_kinase_cat_dom"/>
</dbReference>
<feature type="domain" description="SH3" evidence="18">
    <location>
        <begin position="62"/>
        <end position="123"/>
    </location>
</feature>
<proteinExistence type="predicted"/>
<dbReference type="SMART" id="SM00219">
    <property type="entry name" value="TyrKc"/>
    <property type="match status" value="1"/>
</dbReference>
<feature type="region of interest" description="Disordered" evidence="16">
    <location>
        <begin position="382"/>
        <end position="401"/>
    </location>
</feature>
<keyword evidence="9" id="KW-0472">Membrane</keyword>
<dbReference type="SUPFAM" id="SSF50044">
    <property type="entry name" value="SH3-domain"/>
    <property type="match status" value="1"/>
</dbReference>
<dbReference type="FunFam" id="3.30.505.10:FF:000044">
    <property type="entry name" value="Tyrosine-protein kinase"/>
    <property type="match status" value="1"/>
</dbReference>
<feature type="compositionally biased region" description="Polar residues" evidence="16">
    <location>
        <begin position="740"/>
        <end position="750"/>
    </location>
</feature>
<sequence length="2090" mass="231167">MGNCLRTEKSDIDKTHVDQRIPLDDAAAVGVTGVPQITLPIGQPQEQIRPVPQIPENETSNANAKIFVALYDYDARTDEDLSFRKGEHLEILNDTQGDWWLARSKKTRQEGYIPSNYVAKLKSIEAEPNTINMATMPVVWCTDPNSVNNKPTAFALHGIQLQGNVTEKQVLALRELVNAAAEGRLILPSDGTFMLLDSGISIESSIVNNGSVATTPTTASTTAATSSATATTTSTSSMQMDGGGNKENIDENYRERTQGTDTNSGSAHSAHRHLKNTYILMPVTTTAQKNAIANLPILTPPTSMSTTPTFELEEPPTYELEPKYSTFTPPPSTTEDDDVLYEFLCCAKCMNDPNTSRCSRRTPTVSQQRKSQSQQMLQRLLKSCERSSSTRQGAGGGEPYTVSVRGCNNGKVNEPHQLYDPTYNIANKYTRRYQRKHCNMSAATIARNRHHNHRHKLPMQSVKIFHNRNHACSNGGGGNSAGSCGGGASISASASGNGDFGGGILTISTTTTTTTTTTTSSVISNGNINGNSNCSDNSISDSCSKTATVMTNIPLVVNQLSSLTPARQLPMYATVNKINGKTKMTMELSASKQPNSEKVVTVSAIVHEPPLSKTTDQRKKLPEAAEHTVRQRKLGAVQGGLQDTVQIELDSFVQKLQNSHDQKINCDIVMDTLPVVKDLISFDDDDDSDKNLMSNTCDNNSQTVDLLSQPNVDLPTVAEEVCEDLVENLPTNKSPPPVRSNASSRKTSFDSTCTISSMDSGFIEMQNKLENPQQPSSSNRPTLASIFTGLALANSSNVSTRETRGHAQGGEKIARLNYKECLTQSRNRRKSYEEFKAMFANSSSNLETATTTSSFPGDVGTANENKIQIRRKTFQDFRKSYDNDMQCDSVHQQSAATSNLQQQQQKNQTEIITTAILNGLESITEQECATTTSPTAVPASDTMTLDIDNRVGLTTLVDLNAAVDVSCRSVGAVVDVNDVGAGVVGSSNKPAFPNEFAVKTVPGTTHEMDTASQCGGNDGVVDNNDNDKTNTCCSLALNTSNCECNNNIDCSHTINAATTDILRKNSDFLSKILDRQLLTNEKEKAHMRRKSYEEFKRLVRECEMVADKPSVASTDAAVSATTPFKRQNSKHRKSYASFLLMRRNSNSKDQNTERIKKSITSSNETKNDTNKVKLELQQVTGQMPESTANSNYRHNFKIYDKLVYGTIYDIIQRKNDIYNLTCQRYDKYMTYGTIYEILHRKSSQPSPLTTSNSYNGCNSEKLFQRKSLSAILERDFATDICNKKDLEKIKKSGMIYDIIQKQHKQHQQSEMNTTIKDTAIQQVIDKNQVSNMATTTSVPTIDANVADKENVLTVVTTNVGYKYGTIYDILQGEKLDANGEAATIITQQNQHQQPLKCLVNNRFVVSRIDEPLKVTDVKTNKAQHTAEQDEEKGVVTKNVLLKATKPNKMRRLSNMLNYKGGDAKSSSTDKPNTNSEQLENMKEPSKELILHSNLIPVDSEELYSRIVAKNRENVGTVARSPIQKSNSLDAISTSVIISPPASPSPPRPRRSLKQHNCLLRDHQKPKQLQLIKKLSLDNSTSHTTTKDKEVKLRRWSNQIPLKCNCDFTFSTNSNENSPSTNRNLCNSWELSIKMTSNCSCNEAFSPNASKSQFHATIASNNNNNSNSSNNNKNNGSGVIETLSAELSSNNAFFSPSSAQLVCNTCSIHSDTKCLCLASRNTTNLITTSTTTPAATSNGSNSKTSAKKGKSRRLSEFTRGEFLNEKLWYFRKIKRIEAEKKLLLPENEHGAFLIRDSESRHNDYSLSVRDGDTVKHYRIRQLDEGGFFIARRTTFRTLQELVEHYSKDSDGLCVNLCKPCVQIEKPVTEGLSHRTRDQWEIDRTSLKFVRKLGSGQFGEVWEGLWNNTTSVAIKTLKSGTMDPKDFLAEAQIMKKLRHNKLIQLYAVCTVEEPIYIITELMKHGSLLEYLQAIAGKGRSLKMPVLIDMAAQIAAGMAYLESQNYIHRDLAARNVLVGDNNIVKIADFGLARLIKEDEYEARVGARFPIKWTAPEAANYSKFSIKSDVWSFGILLTELVTYGRIPYPGKFIK</sequence>
<dbReference type="InterPro" id="IPR017441">
    <property type="entry name" value="Protein_kinase_ATP_BS"/>
</dbReference>
<comment type="caution">
    <text evidence="20">The sequence shown here is derived from an EMBL/GenBank/DDBJ whole genome shotgun (WGS) entry which is preliminary data.</text>
</comment>
<dbReference type="SMART" id="SM00252">
    <property type="entry name" value="SH2"/>
    <property type="match status" value="1"/>
</dbReference>
<evidence type="ECO:0000259" key="19">
    <source>
        <dbReference type="PROSITE" id="PS50011"/>
    </source>
</evidence>
<organism evidence="20 21">
    <name type="scientific">Lucilia cuprina</name>
    <name type="common">Green bottle fly</name>
    <name type="synonym">Australian sheep blowfly</name>
    <dbReference type="NCBI Taxonomy" id="7375"/>
    <lineage>
        <taxon>Eukaryota</taxon>
        <taxon>Metazoa</taxon>
        <taxon>Ecdysozoa</taxon>
        <taxon>Arthropoda</taxon>
        <taxon>Hexapoda</taxon>
        <taxon>Insecta</taxon>
        <taxon>Pterygota</taxon>
        <taxon>Neoptera</taxon>
        <taxon>Endopterygota</taxon>
        <taxon>Diptera</taxon>
        <taxon>Brachycera</taxon>
        <taxon>Muscomorpha</taxon>
        <taxon>Oestroidea</taxon>
        <taxon>Calliphoridae</taxon>
        <taxon>Luciliinae</taxon>
        <taxon>Lucilia</taxon>
    </lineage>
</organism>
<dbReference type="OrthoDB" id="28230at2759"/>
<feature type="domain" description="Protein kinase" evidence="19">
    <location>
        <begin position="1885"/>
        <end position="2090"/>
    </location>
</feature>
<keyword evidence="10" id="KW-0829">Tyrosine-protein kinase</keyword>
<feature type="region of interest" description="Disordered" evidence="16">
    <location>
        <begin position="1457"/>
        <end position="1478"/>
    </location>
</feature>
<dbReference type="GO" id="GO:0004715">
    <property type="term" value="F:non-membrane spanning protein tyrosine kinase activity"/>
    <property type="evidence" value="ECO:0007669"/>
    <property type="project" value="UniProtKB-EC"/>
</dbReference>
<feature type="compositionally biased region" description="Polar residues" evidence="16">
    <location>
        <begin position="1464"/>
        <end position="1478"/>
    </location>
</feature>
<dbReference type="Gene3D" id="3.30.200.20">
    <property type="entry name" value="Phosphorylase Kinase, domain 1"/>
    <property type="match status" value="1"/>
</dbReference>
<dbReference type="EC" id="2.7.10.2" evidence="2"/>
<accession>A0A0L0BR46</accession>